<keyword evidence="2" id="KW-1185">Reference proteome</keyword>
<evidence type="ECO:0000313" key="2">
    <source>
        <dbReference type="Proteomes" id="UP001595621"/>
    </source>
</evidence>
<reference evidence="2" key="1">
    <citation type="journal article" date="2019" name="Int. J. Syst. Evol. Microbiol.">
        <title>The Global Catalogue of Microorganisms (GCM) 10K type strain sequencing project: providing services to taxonomists for standard genome sequencing and annotation.</title>
        <authorList>
            <consortium name="The Broad Institute Genomics Platform"/>
            <consortium name="The Broad Institute Genome Sequencing Center for Infectious Disease"/>
            <person name="Wu L."/>
            <person name="Ma J."/>
        </authorList>
    </citation>
    <scope>NUCLEOTIDE SEQUENCE [LARGE SCALE GENOMIC DNA]</scope>
    <source>
        <strain evidence="2">KCTC 52277</strain>
    </source>
</reference>
<evidence type="ECO:0000313" key="1">
    <source>
        <dbReference type="EMBL" id="MFC3139588.1"/>
    </source>
</evidence>
<sequence>MMDSIQLTAFDLATRFTGIKEIEGFDDNPQIMAMLKLDNSWPENDEVPWCSAFTNYIAWLLRLPRSKSLRARSWLKVGIPIPADEAEVGFDVVILKRGKGAQPGPDVIKAPGHVGFFAGFDGNDVLMLGGNQSDEVNVGRYPASKLLGIRRL</sequence>
<proteinExistence type="predicted"/>
<name>A0ABV7GFV9_9GAMM</name>
<dbReference type="NCBIfam" id="TIGR02594">
    <property type="entry name" value="TIGR02594 family protein"/>
    <property type="match status" value="1"/>
</dbReference>
<organism evidence="1 2">
    <name type="scientific">Shewanella submarina</name>
    <dbReference type="NCBI Taxonomy" id="2016376"/>
    <lineage>
        <taxon>Bacteria</taxon>
        <taxon>Pseudomonadati</taxon>
        <taxon>Pseudomonadota</taxon>
        <taxon>Gammaproteobacteria</taxon>
        <taxon>Alteromonadales</taxon>
        <taxon>Shewanellaceae</taxon>
        <taxon>Shewanella</taxon>
    </lineage>
</organism>
<dbReference type="InterPro" id="IPR013423">
    <property type="entry name" value="CHP02594"/>
</dbReference>
<protein>
    <submittedName>
        <fullName evidence="1">TIGR02594 family protein</fullName>
    </submittedName>
</protein>
<gene>
    <name evidence="1" type="ORF">ACFOE0_15565</name>
</gene>
<dbReference type="RefSeq" id="WP_248936094.1">
    <property type="nucleotide sequence ID" value="NZ_JAKILF010000004.1"/>
</dbReference>
<dbReference type="Proteomes" id="UP001595621">
    <property type="component" value="Unassembled WGS sequence"/>
</dbReference>
<accession>A0ABV7GFV9</accession>
<dbReference type="EMBL" id="JBHRTD010000017">
    <property type="protein sequence ID" value="MFC3139588.1"/>
    <property type="molecule type" value="Genomic_DNA"/>
</dbReference>
<comment type="caution">
    <text evidence="1">The sequence shown here is derived from an EMBL/GenBank/DDBJ whole genome shotgun (WGS) entry which is preliminary data.</text>
</comment>